<dbReference type="AlphaFoldDB" id="A0A5C3DRX2"/>
<proteinExistence type="predicted"/>
<dbReference type="EMBL" id="OOIN01000002">
    <property type="protein sequence ID" value="SPO20892.1"/>
    <property type="molecule type" value="Genomic_DNA"/>
</dbReference>
<sequence length="281" mass="30708">MTDPLTPLLGFNARQQPKCIRSSDGRHKVNSLGITCQWHLWKNKEVSTVFVGLSPSHPPRNLGVIVCLVQYFLDQDFGFNLHHPAQLPCDIAASTPFRSFSASSPSLPPLILLVLLVLILLVLLVLILLVLTLWALIDPALVSLPSPAPPAPPAPSAPHKQSRHLTVRLKHYPILGTFIQAAYLQAPIPPALTAKRPSILQLSSHASPYLFLFFRIRDRPCVVGVRSSPSLVGIVIFQLSHPSILSPGLPPLHLFAVATFPVKPDLTHVYFVSIGSAPFPH</sequence>
<keyword evidence="3" id="KW-1185">Reference proteome</keyword>
<evidence type="ECO:0000313" key="2">
    <source>
        <dbReference type="EMBL" id="SPO20892.1"/>
    </source>
</evidence>
<dbReference type="Proteomes" id="UP000324022">
    <property type="component" value="Unassembled WGS sequence"/>
</dbReference>
<name>A0A5C3DRX2_9BASI</name>
<keyword evidence="1" id="KW-0472">Membrane</keyword>
<keyword evidence="1" id="KW-0812">Transmembrane</keyword>
<organism evidence="2 3">
    <name type="scientific">Ustilago trichophora</name>
    <dbReference type="NCBI Taxonomy" id="86804"/>
    <lineage>
        <taxon>Eukaryota</taxon>
        <taxon>Fungi</taxon>
        <taxon>Dikarya</taxon>
        <taxon>Basidiomycota</taxon>
        <taxon>Ustilaginomycotina</taxon>
        <taxon>Ustilaginomycetes</taxon>
        <taxon>Ustilaginales</taxon>
        <taxon>Ustilaginaceae</taxon>
        <taxon>Ustilago</taxon>
    </lineage>
</organism>
<feature type="transmembrane region" description="Helical" evidence="1">
    <location>
        <begin position="110"/>
        <end position="137"/>
    </location>
</feature>
<protein>
    <submittedName>
        <fullName evidence="2">Uncharacterized protein</fullName>
    </submittedName>
</protein>
<keyword evidence="1" id="KW-1133">Transmembrane helix</keyword>
<evidence type="ECO:0000256" key="1">
    <source>
        <dbReference type="SAM" id="Phobius"/>
    </source>
</evidence>
<reference evidence="2 3" key="1">
    <citation type="submission" date="2018-03" db="EMBL/GenBank/DDBJ databases">
        <authorList>
            <person name="Guldener U."/>
        </authorList>
    </citation>
    <scope>NUCLEOTIDE SEQUENCE [LARGE SCALE GENOMIC DNA]</scope>
    <source>
        <strain evidence="2 3">NBRC100155</strain>
    </source>
</reference>
<accession>A0A5C3DRX2</accession>
<evidence type="ECO:0000313" key="3">
    <source>
        <dbReference type="Proteomes" id="UP000324022"/>
    </source>
</evidence>
<gene>
    <name evidence="2" type="ORF">UTRI_00369</name>
</gene>